<feature type="compositionally biased region" description="Low complexity" evidence="1">
    <location>
        <begin position="442"/>
        <end position="453"/>
    </location>
</feature>
<feature type="compositionally biased region" description="Polar residues" evidence="1">
    <location>
        <begin position="1564"/>
        <end position="1574"/>
    </location>
</feature>
<feature type="compositionally biased region" description="Basic residues" evidence="1">
    <location>
        <begin position="1703"/>
        <end position="1712"/>
    </location>
</feature>
<feature type="region of interest" description="Disordered" evidence="1">
    <location>
        <begin position="46"/>
        <end position="157"/>
    </location>
</feature>
<keyword evidence="3" id="KW-1185">Reference proteome</keyword>
<evidence type="ECO:0000256" key="1">
    <source>
        <dbReference type="SAM" id="MobiDB-lite"/>
    </source>
</evidence>
<organism evidence="2 3">
    <name type="scientific">Coprinopsis marcescibilis</name>
    <name type="common">Agaric fungus</name>
    <name type="synonym">Psathyrella marcescibilis</name>
    <dbReference type="NCBI Taxonomy" id="230819"/>
    <lineage>
        <taxon>Eukaryota</taxon>
        <taxon>Fungi</taxon>
        <taxon>Dikarya</taxon>
        <taxon>Basidiomycota</taxon>
        <taxon>Agaricomycotina</taxon>
        <taxon>Agaricomycetes</taxon>
        <taxon>Agaricomycetidae</taxon>
        <taxon>Agaricales</taxon>
        <taxon>Agaricineae</taxon>
        <taxon>Psathyrellaceae</taxon>
        <taxon>Coprinopsis</taxon>
    </lineage>
</organism>
<feature type="compositionally biased region" description="Low complexity" evidence="1">
    <location>
        <begin position="136"/>
        <end position="145"/>
    </location>
</feature>
<feature type="compositionally biased region" description="Polar residues" evidence="1">
    <location>
        <begin position="1619"/>
        <end position="1644"/>
    </location>
</feature>
<feature type="region of interest" description="Disordered" evidence="1">
    <location>
        <begin position="895"/>
        <end position="1020"/>
    </location>
</feature>
<feature type="compositionally biased region" description="Basic and acidic residues" evidence="1">
    <location>
        <begin position="581"/>
        <end position="591"/>
    </location>
</feature>
<feature type="compositionally biased region" description="Low complexity" evidence="1">
    <location>
        <begin position="527"/>
        <end position="540"/>
    </location>
</feature>
<feature type="compositionally biased region" description="Low complexity" evidence="1">
    <location>
        <begin position="1500"/>
        <end position="1511"/>
    </location>
</feature>
<dbReference type="STRING" id="230819.A0A5C3KMF3"/>
<sequence>MYCHSIVPHDQWLLTHIAPYYKIKDVKHHILAKCLNLTFTPPEPPLVYTSQEGGAQRPPSPITFAPDPRERPISPILFANIRKPQSDEDDSDDFEEDESAVIKPTRPRFDDDTTSYNGSISTTANTIPEGGRVLPSSSSKTSSSSRLQPFDAGSRIQHKGSNVNMHIDSKLVPELAHLSFALVAYSSGQILEDEYPLSDYDIDPHALLELHLSISPPSPNHPTAVGFKPPTREFPFPILHATPQLLKTKSKRKKRAQLQALVAPHSTRLVSLPRGVPTAYAQPYWEGWVRILRFACRDDVDYMYGGARSRPKGGPGYAQFGGVDGGNWGHAGNVMLGGDPPERDKMMDNELALNFGFYNMAGGRRDGGEPRSGFEWRERWLVIRDGWIFFLKERGDTEPSHYFPLGHLVTLRDADQLTESIGNSKQRRSMQRRTPSRRREAAGSAAATTTTNRVQVAEVPPDGPPASPTATIKGGSSTPLQSGYGHGRHNFGKTPTAHASTSTARARPYVEDDAYDEDDEGEVPKLSSTSTQRQRTTSQQHKPTYISHQHHHHHHHQHQPQHQQRPQPRGQQPSTPGGSARRKDDPMLRYRMDPRTFVPNSKEEAEMVGMRIVCAKFMQPTSEEKAGAPDPVSGVEDAREPKEVGKYGRELCGYTNTGPTLADVSAGITLNAALLNAALVDVDWDREREKEKEKEREKEREREREKEKAEEKMVGSREERTGGGRYKTGLMVGNQTMHGQVPSTSSNADRRPSLPTLGNKLSGSNLVNPPPSSYRGDVAVQAGSSSSGFSFSSVFGSSEEKRKRKEAKKAEKERMDMEKQEAEVGMSSSNSWRIGRMKKSSTNTVGTKEGSDNSRGPSTPIHEISQAASMNMARSLATGPVTDSSASLYQRYTGSVAPSKHVDSDVSSVFSGRDNGEGGVFSDSEHGHGSVRSVDRHQKRHNGLAVRSETTVSSSSRMPAQISVPSVQVSDGGEGEGEGEGEDGSESGSDSLALSSPVFARESEGDTDSDSELHSGRRRRRYLYPRDNTLNTLVERDATSISERLEEGEKVSWKGKEKARNPTRLEEETIRPQVLEVPKSMGRGEQPVSPAASTHKARTPSINTSSTVRPNRKPGAGGKRQEPQKGQWIIMDLMSDAAYFSLLRVLHRAFGEPLTSSFMRSLPTLGALVASPTSVEPRTGSSPLKRSNSLVGGADLLSSPTTPNRARSRSDAGALFGPRSGAQGDSSPLPGNASPVHPAKLGTLVRTHLSKPSLNIGPRALGALPFPEWRVDAVQRARRAGLGLVSRPLEMMLMQLGEQRDEDYVLDDPLLCFVAKAKLVEEERRVKEFEKSRRRRRRFGSVDGDDDGESSSVGDEEEERDDDDEGLLLTGSDDEEGDESEMEWQAWTADIPRQVKVGKEKEAEKNEEEDAEPPSPATDDESVVEPLPTTLAKETELALKRARNMEPCGVITSKYTSTAIPGFVVEGNSTAHHEPEAHKRYHLVFRKNTRAPILKRVTISSRSSMESLSARSHSHSRRYGSLGGQTSGQSSQATTPPLSSSYHGHSHSVSSSYSSRHLHHSVSMQTNLRMASESSGEHYPMRMPSMPSLGSTTSAVTEQSFLLTHSSFGTAIRELTVQDDSPVSQHDAPSNTSLASVSQLSTSVGRPIRGGILRRNESVSDWERGSPPGEGSVRPKLTLATGSGSEDMATSVASSSKSPGRGGPRKLLRRVKSGSSFRSDEALPNPPPVQTPTRRKKSGVFERIVKGFDNALS</sequence>
<feature type="region of interest" description="Disordered" evidence="1">
    <location>
        <begin position="621"/>
        <end position="641"/>
    </location>
</feature>
<evidence type="ECO:0000313" key="2">
    <source>
        <dbReference type="EMBL" id="TFK21033.1"/>
    </source>
</evidence>
<gene>
    <name evidence="2" type="ORF">FA15DRAFT_97604</name>
</gene>
<feature type="region of interest" description="Disordered" evidence="1">
    <location>
        <begin position="1496"/>
        <end position="1592"/>
    </location>
</feature>
<feature type="compositionally biased region" description="Polar residues" evidence="1">
    <location>
        <begin position="733"/>
        <end position="747"/>
    </location>
</feature>
<feature type="compositionally biased region" description="Acidic residues" evidence="1">
    <location>
        <begin position="973"/>
        <end position="985"/>
    </location>
</feature>
<feature type="compositionally biased region" description="Acidic residues" evidence="1">
    <location>
        <begin position="511"/>
        <end position="521"/>
    </location>
</feature>
<feature type="compositionally biased region" description="Polar residues" evidence="1">
    <location>
        <begin position="1172"/>
        <end position="1190"/>
    </location>
</feature>
<feature type="compositionally biased region" description="Basic and acidic residues" evidence="1">
    <location>
        <begin position="686"/>
        <end position="722"/>
    </location>
</feature>
<feature type="compositionally biased region" description="Acidic residues" evidence="1">
    <location>
        <begin position="1405"/>
        <end position="1423"/>
    </location>
</feature>
<feature type="compositionally biased region" description="Polar residues" evidence="1">
    <location>
        <begin position="114"/>
        <end position="126"/>
    </location>
</feature>
<feature type="compositionally biased region" description="Low complexity" evidence="1">
    <location>
        <begin position="494"/>
        <end position="507"/>
    </location>
</feature>
<dbReference type="OrthoDB" id="3225203at2759"/>
<dbReference type="EMBL" id="ML210280">
    <property type="protein sequence ID" value="TFK21033.1"/>
    <property type="molecule type" value="Genomic_DNA"/>
</dbReference>
<feature type="compositionally biased region" description="Basic residues" evidence="1">
    <location>
        <begin position="548"/>
        <end position="559"/>
    </location>
</feature>
<feature type="region of interest" description="Disordered" evidence="1">
    <location>
        <begin position="1172"/>
        <end position="1238"/>
    </location>
</feature>
<feature type="compositionally biased region" description="Acidic residues" evidence="1">
    <location>
        <begin position="1343"/>
        <end position="1382"/>
    </location>
</feature>
<feature type="compositionally biased region" description="Polar residues" evidence="1">
    <location>
        <begin position="468"/>
        <end position="481"/>
    </location>
</feature>
<reference evidence="2 3" key="1">
    <citation type="journal article" date="2019" name="Nat. Ecol. Evol.">
        <title>Megaphylogeny resolves global patterns of mushroom evolution.</title>
        <authorList>
            <person name="Varga T."/>
            <person name="Krizsan K."/>
            <person name="Foldi C."/>
            <person name="Dima B."/>
            <person name="Sanchez-Garcia M."/>
            <person name="Sanchez-Ramirez S."/>
            <person name="Szollosi G.J."/>
            <person name="Szarkandi J.G."/>
            <person name="Papp V."/>
            <person name="Albert L."/>
            <person name="Andreopoulos W."/>
            <person name="Angelini C."/>
            <person name="Antonin V."/>
            <person name="Barry K.W."/>
            <person name="Bougher N.L."/>
            <person name="Buchanan P."/>
            <person name="Buyck B."/>
            <person name="Bense V."/>
            <person name="Catcheside P."/>
            <person name="Chovatia M."/>
            <person name="Cooper J."/>
            <person name="Damon W."/>
            <person name="Desjardin D."/>
            <person name="Finy P."/>
            <person name="Geml J."/>
            <person name="Haridas S."/>
            <person name="Hughes K."/>
            <person name="Justo A."/>
            <person name="Karasinski D."/>
            <person name="Kautmanova I."/>
            <person name="Kiss B."/>
            <person name="Kocsube S."/>
            <person name="Kotiranta H."/>
            <person name="LaButti K.M."/>
            <person name="Lechner B.E."/>
            <person name="Liimatainen K."/>
            <person name="Lipzen A."/>
            <person name="Lukacs Z."/>
            <person name="Mihaltcheva S."/>
            <person name="Morgado L.N."/>
            <person name="Niskanen T."/>
            <person name="Noordeloos M.E."/>
            <person name="Ohm R.A."/>
            <person name="Ortiz-Santana B."/>
            <person name="Ovrebo C."/>
            <person name="Racz N."/>
            <person name="Riley R."/>
            <person name="Savchenko A."/>
            <person name="Shiryaev A."/>
            <person name="Soop K."/>
            <person name="Spirin V."/>
            <person name="Szebenyi C."/>
            <person name="Tomsovsky M."/>
            <person name="Tulloss R.E."/>
            <person name="Uehling J."/>
            <person name="Grigoriev I.V."/>
            <person name="Vagvolgyi C."/>
            <person name="Papp T."/>
            <person name="Martin F.M."/>
            <person name="Miettinen O."/>
            <person name="Hibbett D.S."/>
            <person name="Nagy L.G."/>
        </authorList>
    </citation>
    <scope>NUCLEOTIDE SEQUENCE [LARGE SCALE GENOMIC DNA]</scope>
    <source>
        <strain evidence="2 3">CBS 121175</strain>
    </source>
</reference>
<name>A0A5C3KMF3_COPMA</name>
<feature type="compositionally biased region" description="Basic residues" evidence="1">
    <location>
        <begin position="425"/>
        <end position="436"/>
    </location>
</feature>
<feature type="compositionally biased region" description="Acidic residues" evidence="1">
    <location>
        <begin position="87"/>
        <end position="99"/>
    </location>
</feature>
<feature type="region of interest" description="Disordered" evidence="1">
    <location>
        <begin position="1336"/>
        <end position="1424"/>
    </location>
</feature>
<feature type="region of interest" description="Disordered" evidence="1">
    <location>
        <begin position="686"/>
        <end position="861"/>
    </location>
</feature>
<feature type="region of interest" description="Disordered" evidence="1">
    <location>
        <begin position="419"/>
        <end position="591"/>
    </location>
</feature>
<feature type="compositionally biased region" description="Basic and acidic residues" evidence="1">
    <location>
        <begin position="808"/>
        <end position="822"/>
    </location>
</feature>
<feature type="region of interest" description="Disordered" evidence="1">
    <location>
        <begin position="1619"/>
        <end position="1741"/>
    </location>
</feature>
<feature type="compositionally biased region" description="Polar residues" evidence="1">
    <location>
        <begin position="1100"/>
        <end position="1109"/>
    </location>
</feature>
<feature type="region of interest" description="Disordered" evidence="1">
    <location>
        <begin position="1044"/>
        <end position="1124"/>
    </location>
</feature>
<feature type="compositionally biased region" description="Low complexity" evidence="1">
    <location>
        <begin position="1527"/>
        <end position="1555"/>
    </location>
</feature>
<dbReference type="Proteomes" id="UP000307440">
    <property type="component" value="Unassembled WGS sequence"/>
</dbReference>
<accession>A0A5C3KMF3</accession>
<evidence type="ECO:0000313" key="3">
    <source>
        <dbReference type="Proteomes" id="UP000307440"/>
    </source>
</evidence>
<feature type="compositionally biased region" description="Low complexity" evidence="1">
    <location>
        <begin position="783"/>
        <end position="797"/>
    </location>
</feature>
<feature type="compositionally biased region" description="Basic and acidic residues" evidence="1">
    <location>
        <begin position="1044"/>
        <end position="1070"/>
    </location>
</feature>
<feature type="compositionally biased region" description="Basic and acidic residues" evidence="1">
    <location>
        <begin position="1654"/>
        <end position="1664"/>
    </location>
</feature>
<feature type="compositionally biased region" description="Basic and acidic residues" evidence="1">
    <location>
        <begin position="923"/>
        <end position="936"/>
    </location>
</feature>
<proteinExistence type="predicted"/>
<feature type="compositionally biased region" description="Low complexity" evidence="1">
    <location>
        <begin position="560"/>
        <end position="573"/>
    </location>
</feature>
<protein>
    <submittedName>
        <fullName evidence="2">Uncharacterized protein</fullName>
    </submittedName>
</protein>
<feature type="compositionally biased region" description="Low complexity" evidence="1">
    <location>
        <begin position="946"/>
        <end position="957"/>
    </location>
</feature>